<accession>G6FSA6</accession>
<comment type="caution">
    <text evidence="2">The sequence shown here is derived from an EMBL/GenBank/DDBJ whole genome shotgun (WGS) entry which is preliminary data.</text>
</comment>
<gene>
    <name evidence="2" type="ORF">FJSC11DRAFT_2002</name>
</gene>
<dbReference type="PATRIC" id="fig|741277.3.peg.1853"/>
<sequence>MKMKIWMWSTIGLLITNLVVVAIVAFLIYKDSVQPNQNRSLDEHKLAMLKT</sequence>
<keyword evidence="1" id="KW-1133">Transmembrane helix</keyword>
<evidence type="ECO:0000313" key="3">
    <source>
        <dbReference type="Proteomes" id="UP000004344"/>
    </source>
</evidence>
<dbReference type="Proteomes" id="UP000004344">
    <property type="component" value="Unassembled WGS sequence"/>
</dbReference>
<reference evidence="2 3" key="1">
    <citation type="submission" date="2011-09" db="EMBL/GenBank/DDBJ databases">
        <title>The draft genome of Fischerella sp. JSC-11.</title>
        <authorList>
            <consortium name="US DOE Joint Genome Institute (JGI-PGF)"/>
            <person name="Lucas S."/>
            <person name="Han J."/>
            <person name="Lapidus A."/>
            <person name="Cheng J.-F."/>
            <person name="Goodwin L."/>
            <person name="Pitluck S."/>
            <person name="Peters L."/>
            <person name="Land M.L."/>
            <person name="Hauser L."/>
            <person name="Sarkisova S."/>
            <person name="Bryant D.A."/>
            <person name="Brown I."/>
            <person name="Woyke T.J."/>
        </authorList>
    </citation>
    <scope>NUCLEOTIDE SEQUENCE [LARGE SCALE GENOMIC DNA]</scope>
    <source>
        <strain evidence="2 3">JSC-11</strain>
    </source>
</reference>
<keyword evidence="1" id="KW-0472">Membrane</keyword>
<proteinExistence type="predicted"/>
<dbReference type="GeneID" id="51963949"/>
<name>G6FSA6_9CYAN</name>
<keyword evidence="3" id="KW-1185">Reference proteome</keyword>
<feature type="transmembrane region" description="Helical" evidence="1">
    <location>
        <begin position="6"/>
        <end position="29"/>
    </location>
</feature>
<evidence type="ECO:0000256" key="1">
    <source>
        <dbReference type="SAM" id="Phobius"/>
    </source>
</evidence>
<protein>
    <submittedName>
        <fullName evidence="2">Uncharacterized protein</fullName>
    </submittedName>
</protein>
<dbReference type="AlphaFoldDB" id="G6FSA6"/>
<keyword evidence="1" id="KW-0812">Transmembrane</keyword>
<evidence type="ECO:0000313" key="2">
    <source>
        <dbReference type="EMBL" id="EHC15091.1"/>
    </source>
</evidence>
<dbReference type="EMBL" id="AGIZ01000005">
    <property type="protein sequence ID" value="EHC15091.1"/>
    <property type="molecule type" value="Genomic_DNA"/>
</dbReference>
<organism evidence="2 3">
    <name type="scientific">Fischerella thermalis JSC-11</name>
    <dbReference type="NCBI Taxonomy" id="741277"/>
    <lineage>
        <taxon>Bacteria</taxon>
        <taxon>Bacillati</taxon>
        <taxon>Cyanobacteriota</taxon>
        <taxon>Cyanophyceae</taxon>
        <taxon>Nostocales</taxon>
        <taxon>Hapalosiphonaceae</taxon>
        <taxon>Fischerella</taxon>
    </lineage>
</organism>
<dbReference type="RefSeq" id="WP_009756848.1">
    <property type="nucleotide sequence ID" value="NZ_AGIZ01000005.1"/>
</dbReference>